<dbReference type="InterPro" id="IPR026350">
    <property type="entry name" value="GxxExxY"/>
</dbReference>
<sequence length="126" mass="14847">MDNEKVIYPDLSYKIVGIAFKIFNEVGFGMPEKFYQLAFAKELEIGELTFEREKLANIVYKDNNIGRYFLDFLVDNKVVVELKVRPRFGYVHIRQVLDYLKVSNHKLAIIIYFTKDGVKYKRVLNA</sequence>
<comment type="caution">
    <text evidence="1">The sequence shown here is derived from an EMBL/GenBank/DDBJ whole genome shotgun (WGS) entry which is preliminary data.</text>
</comment>
<evidence type="ECO:0000313" key="2">
    <source>
        <dbReference type="Proteomes" id="UP000178935"/>
    </source>
</evidence>
<protein>
    <recommendedName>
        <fullName evidence="3">GxxExxY protein</fullName>
    </recommendedName>
</protein>
<dbReference type="NCBIfam" id="TIGR04256">
    <property type="entry name" value="GxxExxY"/>
    <property type="match status" value="1"/>
</dbReference>
<dbReference type="AlphaFoldDB" id="A0A1G2JPD7"/>
<dbReference type="Pfam" id="PF13366">
    <property type="entry name" value="PDDEXK_3"/>
    <property type="match status" value="1"/>
</dbReference>
<organism evidence="1 2">
    <name type="scientific">Candidatus Staskawiczbacteria bacterium RIFOXYD1_FULL_32_13</name>
    <dbReference type="NCBI Taxonomy" id="1802234"/>
    <lineage>
        <taxon>Bacteria</taxon>
        <taxon>Candidatus Staskawicziibacteriota</taxon>
    </lineage>
</organism>
<evidence type="ECO:0008006" key="3">
    <source>
        <dbReference type="Google" id="ProtNLM"/>
    </source>
</evidence>
<reference evidence="1 2" key="1">
    <citation type="journal article" date="2016" name="Nat. Commun.">
        <title>Thousands of microbial genomes shed light on interconnected biogeochemical processes in an aquifer system.</title>
        <authorList>
            <person name="Anantharaman K."/>
            <person name="Brown C.T."/>
            <person name="Hug L.A."/>
            <person name="Sharon I."/>
            <person name="Castelle C.J."/>
            <person name="Probst A.J."/>
            <person name="Thomas B.C."/>
            <person name="Singh A."/>
            <person name="Wilkins M.J."/>
            <person name="Karaoz U."/>
            <person name="Brodie E.L."/>
            <person name="Williams K.H."/>
            <person name="Hubbard S.S."/>
            <person name="Banfield J.F."/>
        </authorList>
    </citation>
    <scope>NUCLEOTIDE SEQUENCE [LARGE SCALE GENOMIC DNA]</scope>
</reference>
<gene>
    <name evidence="1" type="ORF">A2561_05030</name>
</gene>
<name>A0A1G2JPD7_9BACT</name>
<accession>A0A1G2JPD7</accession>
<dbReference type="Proteomes" id="UP000178935">
    <property type="component" value="Unassembled WGS sequence"/>
</dbReference>
<proteinExistence type="predicted"/>
<evidence type="ECO:0000313" key="1">
    <source>
        <dbReference type="EMBL" id="OGZ88823.1"/>
    </source>
</evidence>
<dbReference type="EMBL" id="MHPU01000016">
    <property type="protein sequence ID" value="OGZ88823.1"/>
    <property type="molecule type" value="Genomic_DNA"/>
</dbReference>